<evidence type="ECO:0000313" key="1">
    <source>
        <dbReference type="EMBL" id="KAK0444874.1"/>
    </source>
</evidence>
<proteinExistence type="predicted"/>
<gene>
    <name evidence="1" type="ORF">EV421DRAFT_1708953</name>
</gene>
<accession>A0AA39MSY2</accession>
<organism evidence="1 2">
    <name type="scientific">Armillaria borealis</name>
    <dbReference type="NCBI Taxonomy" id="47425"/>
    <lineage>
        <taxon>Eukaryota</taxon>
        <taxon>Fungi</taxon>
        <taxon>Dikarya</taxon>
        <taxon>Basidiomycota</taxon>
        <taxon>Agaricomycotina</taxon>
        <taxon>Agaricomycetes</taxon>
        <taxon>Agaricomycetidae</taxon>
        <taxon>Agaricales</taxon>
        <taxon>Marasmiineae</taxon>
        <taxon>Physalacriaceae</taxon>
        <taxon>Armillaria</taxon>
    </lineage>
</organism>
<name>A0AA39MSY2_9AGAR</name>
<dbReference type="EMBL" id="JAUEPT010000018">
    <property type="protein sequence ID" value="KAK0444874.1"/>
    <property type="molecule type" value="Genomic_DNA"/>
</dbReference>
<keyword evidence="2" id="KW-1185">Reference proteome</keyword>
<dbReference type="AlphaFoldDB" id="A0AA39MSY2"/>
<dbReference type="Proteomes" id="UP001175226">
    <property type="component" value="Unassembled WGS sequence"/>
</dbReference>
<sequence length="68" mass="7815">MCFTLHVADVYACTHQVVTKRQRVDCNNRLCRYSSMHLWEQHNCIATCAQTYASAPGSMYNADLKARM</sequence>
<protein>
    <submittedName>
        <fullName evidence="1">Uncharacterized protein</fullName>
    </submittedName>
</protein>
<comment type="caution">
    <text evidence="1">The sequence shown here is derived from an EMBL/GenBank/DDBJ whole genome shotgun (WGS) entry which is preliminary data.</text>
</comment>
<evidence type="ECO:0000313" key="2">
    <source>
        <dbReference type="Proteomes" id="UP001175226"/>
    </source>
</evidence>
<reference evidence="1" key="1">
    <citation type="submission" date="2023-06" db="EMBL/GenBank/DDBJ databases">
        <authorList>
            <consortium name="Lawrence Berkeley National Laboratory"/>
            <person name="Ahrendt S."/>
            <person name="Sahu N."/>
            <person name="Indic B."/>
            <person name="Wong-Bajracharya J."/>
            <person name="Merenyi Z."/>
            <person name="Ke H.-M."/>
            <person name="Monk M."/>
            <person name="Kocsube S."/>
            <person name="Drula E."/>
            <person name="Lipzen A."/>
            <person name="Balint B."/>
            <person name="Henrissat B."/>
            <person name="Andreopoulos B."/>
            <person name="Martin F.M."/>
            <person name="Harder C.B."/>
            <person name="Rigling D."/>
            <person name="Ford K.L."/>
            <person name="Foster G.D."/>
            <person name="Pangilinan J."/>
            <person name="Papanicolaou A."/>
            <person name="Barry K."/>
            <person name="LaButti K."/>
            <person name="Viragh M."/>
            <person name="Koriabine M."/>
            <person name="Yan M."/>
            <person name="Riley R."/>
            <person name="Champramary S."/>
            <person name="Plett K.L."/>
            <person name="Tsai I.J."/>
            <person name="Slot J."/>
            <person name="Sipos G."/>
            <person name="Plett J."/>
            <person name="Nagy L.G."/>
            <person name="Grigoriev I.V."/>
        </authorList>
    </citation>
    <scope>NUCLEOTIDE SEQUENCE</scope>
    <source>
        <strain evidence="1">FPL87.14</strain>
    </source>
</reference>